<evidence type="ECO:0000256" key="3">
    <source>
        <dbReference type="ARBA" id="ARBA00022670"/>
    </source>
</evidence>
<dbReference type="InterPro" id="IPR051458">
    <property type="entry name" value="Cyt/Met_Dipeptidase"/>
</dbReference>
<dbReference type="GO" id="GO:0046872">
    <property type="term" value="F:metal ion binding"/>
    <property type="evidence" value="ECO:0007669"/>
    <property type="project" value="UniProtKB-KW"/>
</dbReference>
<dbReference type="PIRSF" id="PIRSF037237">
    <property type="entry name" value="Peptidase_WD_repeats_DUG2"/>
    <property type="match status" value="1"/>
</dbReference>
<dbReference type="Gene3D" id="2.130.10.10">
    <property type="entry name" value="YVTN repeat-like/Quinoprotein amine dehydrogenase"/>
    <property type="match status" value="2"/>
</dbReference>
<evidence type="ECO:0000256" key="1">
    <source>
        <dbReference type="ARBA" id="ARBA00006247"/>
    </source>
</evidence>
<dbReference type="GO" id="GO:0006751">
    <property type="term" value="P:glutathione catabolic process"/>
    <property type="evidence" value="ECO:0007669"/>
    <property type="project" value="InterPro"/>
</dbReference>
<dbReference type="InterPro" id="IPR036322">
    <property type="entry name" value="WD40_repeat_dom_sf"/>
</dbReference>
<accession>A0A9P7V6N6</accession>
<dbReference type="OrthoDB" id="7832001at2759"/>
<evidence type="ECO:0000256" key="4">
    <source>
        <dbReference type="ARBA" id="ARBA00022723"/>
    </source>
</evidence>
<dbReference type="Pfam" id="PF07687">
    <property type="entry name" value="M20_dimer"/>
    <property type="match status" value="1"/>
</dbReference>
<feature type="region of interest" description="Disordered" evidence="8">
    <location>
        <begin position="403"/>
        <end position="426"/>
    </location>
</feature>
<dbReference type="SMART" id="SM00320">
    <property type="entry name" value="WD40"/>
    <property type="match status" value="5"/>
</dbReference>
<dbReference type="RefSeq" id="XP_043047919.1">
    <property type="nucleotide sequence ID" value="XM_043192551.1"/>
</dbReference>
<dbReference type="InterPro" id="IPR017149">
    <property type="entry name" value="GSH_degradosome_Dug2"/>
</dbReference>
<comment type="caution">
    <text evidence="10">The sequence shown here is derived from an EMBL/GenBank/DDBJ whole genome shotgun (WGS) entry which is preliminary data.</text>
</comment>
<dbReference type="GeneID" id="66115142"/>
<dbReference type="InterPro" id="IPR011650">
    <property type="entry name" value="Peptidase_M20_dimer"/>
</dbReference>
<feature type="domain" description="Peptidase M20 dimerisation" evidence="9">
    <location>
        <begin position="729"/>
        <end position="869"/>
    </location>
</feature>
<dbReference type="Proteomes" id="UP000790833">
    <property type="component" value="Unassembled WGS sequence"/>
</dbReference>
<dbReference type="PROSITE" id="PS00678">
    <property type="entry name" value="WD_REPEATS_1"/>
    <property type="match status" value="1"/>
</dbReference>
<dbReference type="Gene3D" id="3.30.70.360">
    <property type="match status" value="1"/>
</dbReference>
<dbReference type="Pfam" id="PF01546">
    <property type="entry name" value="Peptidase_M20"/>
    <property type="match status" value="1"/>
</dbReference>
<feature type="compositionally biased region" description="Acidic residues" evidence="8">
    <location>
        <begin position="403"/>
        <end position="416"/>
    </location>
</feature>
<dbReference type="InterPro" id="IPR019775">
    <property type="entry name" value="WD40_repeat_CS"/>
</dbReference>
<dbReference type="Pfam" id="PF00400">
    <property type="entry name" value="WD40"/>
    <property type="match status" value="2"/>
</dbReference>
<feature type="repeat" description="WD" evidence="7">
    <location>
        <begin position="124"/>
        <end position="157"/>
    </location>
</feature>
<evidence type="ECO:0000256" key="7">
    <source>
        <dbReference type="PROSITE-ProRule" id="PRU00221"/>
    </source>
</evidence>
<protein>
    <recommendedName>
        <fullName evidence="9">Peptidase M20 dimerisation domain-containing protein</fullName>
    </recommendedName>
</protein>
<dbReference type="InterPro" id="IPR001680">
    <property type="entry name" value="WD40_rpt"/>
</dbReference>
<dbReference type="EMBL" id="JAHMUF010000018">
    <property type="protein sequence ID" value="KAG7192369.1"/>
    <property type="molecule type" value="Genomic_DNA"/>
</dbReference>
<dbReference type="SUPFAM" id="SSF50978">
    <property type="entry name" value="WD40 repeat-like"/>
    <property type="match status" value="1"/>
</dbReference>
<dbReference type="PANTHER" id="PTHR43270:SF8">
    <property type="entry name" value="DI- AND TRIPEPTIDASE DUG2-RELATED"/>
    <property type="match status" value="1"/>
</dbReference>
<evidence type="ECO:0000256" key="6">
    <source>
        <dbReference type="ARBA" id="ARBA00022801"/>
    </source>
</evidence>
<evidence type="ECO:0000256" key="8">
    <source>
        <dbReference type="SAM" id="MobiDB-lite"/>
    </source>
</evidence>
<keyword evidence="11" id="KW-1185">Reference proteome</keyword>
<keyword evidence="6" id="KW-0378">Hydrolase</keyword>
<keyword evidence="3" id="KW-0645">Protease</keyword>
<dbReference type="PROSITE" id="PS50082">
    <property type="entry name" value="WD_REPEATS_2"/>
    <property type="match status" value="1"/>
</dbReference>
<keyword evidence="2 7" id="KW-0853">WD repeat</keyword>
<keyword evidence="4" id="KW-0479">Metal-binding</keyword>
<dbReference type="InterPro" id="IPR002933">
    <property type="entry name" value="Peptidase_M20"/>
</dbReference>
<name>A0A9P7V6N6_9ASCO</name>
<gene>
    <name evidence="10" type="ORF">KQ657_001768</name>
</gene>
<dbReference type="InterPro" id="IPR015943">
    <property type="entry name" value="WD40/YVTN_repeat-like_dom_sf"/>
</dbReference>
<dbReference type="GO" id="GO:0006508">
    <property type="term" value="P:proteolysis"/>
    <property type="evidence" value="ECO:0007669"/>
    <property type="project" value="UniProtKB-KW"/>
</dbReference>
<dbReference type="PANTHER" id="PTHR43270">
    <property type="entry name" value="BETA-ALA-HIS DIPEPTIDASE"/>
    <property type="match status" value="1"/>
</dbReference>
<organism evidence="10 11">
    <name type="scientific">Scheffersomyces spartinae</name>
    <dbReference type="NCBI Taxonomy" id="45513"/>
    <lineage>
        <taxon>Eukaryota</taxon>
        <taxon>Fungi</taxon>
        <taxon>Dikarya</taxon>
        <taxon>Ascomycota</taxon>
        <taxon>Saccharomycotina</taxon>
        <taxon>Pichiomycetes</taxon>
        <taxon>Debaryomycetaceae</taxon>
        <taxon>Scheffersomyces</taxon>
    </lineage>
</organism>
<dbReference type="AlphaFoldDB" id="A0A9P7V6N6"/>
<proteinExistence type="inferred from homology"/>
<sequence length="984" mass="109997">MPANKPFFNASNPYTHADSIIGTLPQHSHHQFPLSGSSSVDSSHSGGYNINSAYPPSSSNYVASANSASQLDTYAPQLVHTWSPNHSILCVAASPSRKLLFCGTQDSYILIYDLESYSLARSISNGHNASVLTLILSEDENYLFTAGSDSLVKVWDVGLLVENSSKKESTTTTNNDKMFCNEEDEVCPIYIIYTFIDVGDIFSLSWSQEFKTLFIGTQNASILYCDLLFQLDRKNHNPDSIHNLPHVRFDKFFDSKGPGGSVNKLQTQQQLLRSQVTGYHHKAELIEINQNHIIRFAHNGFIYCMVLVKREDILKMFNTSIDSSYDIILISAGGDSIIKIWGVKKTNDCYKWTSLESLDNDDEYEVLSMSIEGTCLYAGLSNMILNVWDLTTFQLVRSISCGEEAEGQEDEDDDKDDDKGKVGGSSSDQLSDILSFAVYRDCVFKASHCGVTKYKLNQYPESSSSKREFKTKLDKKGTSYNILFVEIFSSSITNKAYLLAGGNRLLNLWDISQLNDDGHNSYSNIRNTLESTSSSSVSNDRLLQELSTFISFRTVSKFPSLYLEESRRCAQFLTSLFIKLGASQTKLLPVPNGNPIVYSLFRANSPNIAKKQPRILWYGHYDVVDADDDTWNSSPYHMTAKDGNLYARGVSDNKGPILAALFSVAKLYKEEQLGCDVVFIIEGEEECGSIGFQKIISEHRGLIESGGSIDWIMLLNSYWLDDTTPCLNYGHRGVINALITIKSEKPDRHSGVDGGVSREPTMDLVHLLSSLSSKDGKIQLDNFYDNVRPITSDETELLLEIVDHHETLDPSNLIAKWSSPSLTIHAMNVSGPHNNTTVIPQTATASISIRIVPNQDLNHIKASLVKYLHTSFDQLKSENLLSVNIFHEAEPWLGNPKNDLYQVLYQNLTKHWNMTPLFIREGGSIPSIRFLEKCLNAPAAQIPCGQASDNAHLLNEKLRIINLYKLRQVLTSTLTDLAKKNKHN</sequence>
<keyword evidence="5" id="KW-0677">Repeat</keyword>
<evidence type="ECO:0000259" key="9">
    <source>
        <dbReference type="Pfam" id="PF07687"/>
    </source>
</evidence>
<evidence type="ECO:0000313" key="10">
    <source>
        <dbReference type="EMBL" id="KAG7192369.1"/>
    </source>
</evidence>
<dbReference type="PROSITE" id="PS50294">
    <property type="entry name" value="WD_REPEATS_REGION"/>
    <property type="match status" value="1"/>
</dbReference>
<evidence type="ECO:0000313" key="11">
    <source>
        <dbReference type="Proteomes" id="UP000790833"/>
    </source>
</evidence>
<comment type="similarity">
    <text evidence="1">Belongs to the peptidase M20A family.</text>
</comment>
<dbReference type="SUPFAM" id="SSF53187">
    <property type="entry name" value="Zn-dependent exopeptidases"/>
    <property type="match status" value="1"/>
</dbReference>
<dbReference type="Gene3D" id="3.40.630.10">
    <property type="entry name" value="Zn peptidases"/>
    <property type="match status" value="1"/>
</dbReference>
<dbReference type="GO" id="GO:0008233">
    <property type="term" value="F:peptidase activity"/>
    <property type="evidence" value="ECO:0007669"/>
    <property type="project" value="UniProtKB-KW"/>
</dbReference>
<evidence type="ECO:0000256" key="5">
    <source>
        <dbReference type="ARBA" id="ARBA00022737"/>
    </source>
</evidence>
<reference evidence="10" key="1">
    <citation type="submission" date="2021-03" db="EMBL/GenBank/DDBJ databases">
        <authorList>
            <person name="Palmer J.M."/>
        </authorList>
    </citation>
    <scope>NUCLEOTIDE SEQUENCE</scope>
    <source>
        <strain evidence="10">ARV_011</strain>
    </source>
</reference>
<evidence type="ECO:0000256" key="2">
    <source>
        <dbReference type="ARBA" id="ARBA00022574"/>
    </source>
</evidence>